<evidence type="ECO:0008006" key="4">
    <source>
        <dbReference type="Google" id="ProtNLM"/>
    </source>
</evidence>
<proteinExistence type="predicted"/>
<protein>
    <recommendedName>
        <fullName evidence="4">PD-(D/E)XK endonuclease-like domain-containing protein</fullName>
    </recommendedName>
</protein>
<evidence type="ECO:0000313" key="3">
    <source>
        <dbReference type="Proteomes" id="UP000008206"/>
    </source>
</evidence>
<feature type="region of interest" description="Disordered" evidence="1">
    <location>
        <begin position="1"/>
        <end position="45"/>
    </location>
</feature>
<organism evidence="2 3">
    <name type="scientific">Gloeothece verrucosa (strain PCC 7822)</name>
    <name type="common">Cyanothece sp. (strain PCC 7822)</name>
    <dbReference type="NCBI Taxonomy" id="497965"/>
    <lineage>
        <taxon>Bacteria</taxon>
        <taxon>Bacillati</taxon>
        <taxon>Cyanobacteriota</taxon>
        <taxon>Cyanophyceae</taxon>
        <taxon>Oscillatoriophycideae</taxon>
        <taxon>Chroococcales</taxon>
        <taxon>Aphanothecaceae</taxon>
        <taxon>Gloeothece</taxon>
        <taxon>Gloeothece verrucosa</taxon>
    </lineage>
</organism>
<dbReference type="AlphaFoldDB" id="E0UEN1"/>
<gene>
    <name evidence="2" type="ordered locus">Cyan7822_4694</name>
</gene>
<feature type="compositionally biased region" description="Basic and acidic residues" evidence="1">
    <location>
        <begin position="29"/>
        <end position="45"/>
    </location>
</feature>
<dbReference type="STRING" id="497965.Cyan7822_4694"/>
<name>E0UEN1_GLOV7</name>
<dbReference type="RefSeq" id="WP_013324640.1">
    <property type="nucleotide sequence ID" value="NC_014501.1"/>
</dbReference>
<accession>E0UEN1</accession>
<evidence type="ECO:0000256" key="1">
    <source>
        <dbReference type="SAM" id="MobiDB-lite"/>
    </source>
</evidence>
<dbReference type="eggNOG" id="ENOG502ZXU4">
    <property type="taxonomic scope" value="Bacteria"/>
</dbReference>
<dbReference type="KEGG" id="cyj:Cyan7822_4694"/>
<keyword evidence="3" id="KW-1185">Reference proteome</keyword>
<reference evidence="3" key="1">
    <citation type="journal article" date="2011" name="MBio">
        <title>Novel metabolic attributes of the genus Cyanothece, comprising a group of unicellular nitrogen-fixing Cyanobacteria.</title>
        <authorList>
            <person name="Bandyopadhyay A."/>
            <person name="Elvitigala T."/>
            <person name="Welsh E."/>
            <person name="Stockel J."/>
            <person name="Liberton M."/>
            <person name="Min H."/>
            <person name="Sherman L.A."/>
            <person name="Pakrasi H.B."/>
        </authorList>
    </citation>
    <scope>NUCLEOTIDE SEQUENCE [LARGE SCALE GENOMIC DNA]</scope>
    <source>
        <strain evidence="3">PCC 7822</strain>
    </source>
</reference>
<dbReference type="OrthoDB" id="420529at2"/>
<evidence type="ECO:0000313" key="2">
    <source>
        <dbReference type="EMBL" id="ADN16599.1"/>
    </source>
</evidence>
<sequence>MKKDKPPYIHPDGSILPSVNQILDATDETPSKTRTPSEEKKRQERMYRGSCCHAAIADLLTGTTPVIDEVILPWWASISGFVGAVVKGEAKILLSEKPLVHPILRYGGTPDLILQWPSNTTTLIDLKSTEGSWSYDKKTKTRSYTPYWNEYRQLDPSETPPRFLTWDNANPYLKRAWIQSTFYKMLAEYHDISISEIWIVVLTKANYQVIPLRGDLWSHCYSEAIARLEKFYAPKIEIEVA</sequence>
<dbReference type="EMBL" id="CP002198">
    <property type="protein sequence ID" value="ADN16599.1"/>
    <property type="molecule type" value="Genomic_DNA"/>
</dbReference>
<dbReference type="HOGENOM" id="CLU_1154938_0_0_3"/>
<dbReference type="Proteomes" id="UP000008206">
    <property type="component" value="Chromosome"/>
</dbReference>